<dbReference type="GeneID" id="110799993"/>
<feature type="chain" id="PRO_5045192479" description="Neprosin PEP catalytic domain-containing protein" evidence="1">
    <location>
        <begin position="20"/>
        <end position="350"/>
    </location>
</feature>
<reference evidence="4" key="2">
    <citation type="submission" date="2025-08" db="UniProtKB">
        <authorList>
            <consortium name="RefSeq"/>
        </authorList>
    </citation>
    <scope>IDENTIFICATION</scope>
    <source>
        <tissue evidence="4">Leaf</tissue>
    </source>
</reference>
<reference evidence="3" key="1">
    <citation type="journal article" date="2021" name="Nat. Commun.">
        <title>Genomic analyses provide insights into spinach domestication and the genetic basis of agronomic traits.</title>
        <authorList>
            <person name="Cai X."/>
            <person name="Sun X."/>
            <person name="Xu C."/>
            <person name="Sun H."/>
            <person name="Wang X."/>
            <person name="Ge C."/>
            <person name="Zhang Z."/>
            <person name="Wang Q."/>
            <person name="Fei Z."/>
            <person name="Jiao C."/>
            <person name="Wang Q."/>
        </authorList>
    </citation>
    <scope>NUCLEOTIDE SEQUENCE [LARGE SCALE GENOMIC DNA]</scope>
    <source>
        <strain evidence="3">cv. Varoflay</strain>
    </source>
</reference>
<accession>A0ABM3QNX9</accession>
<evidence type="ECO:0000313" key="3">
    <source>
        <dbReference type="Proteomes" id="UP000813463"/>
    </source>
</evidence>
<name>A0ABM3QNX9_SPIOL</name>
<protein>
    <recommendedName>
        <fullName evidence="2">Neprosin PEP catalytic domain-containing protein</fullName>
    </recommendedName>
</protein>
<evidence type="ECO:0000313" key="4">
    <source>
        <dbReference type="RefSeq" id="XP_056685062.1"/>
    </source>
</evidence>
<gene>
    <name evidence="4" type="primary">LOC110799993</name>
</gene>
<dbReference type="Pfam" id="PF03080">
    <property type="entry name" value="Neprosin"/>
    <property type="match status" value="1"/>
</dbReference>
<proteinExistence type="predicted"/>
<dbReference type="Pfam" id="PF14365">
    <property type="entry name" value="Neprosin_AP"/>
    <property type="match status" value="1"/>
</dbReference>
<dbReference type="PANTHER" id="PTHR31589:SF223">
    <property type="entry name" value="PROTEIN, PUTATIVE (DUF239)-RELATED"/>
    <property type="match status" value="1"/>
</dbReference>
<keyword evidence="3" id="KW-1185">Reference proteome</keyword>
<dbReference type="RefSeq" id="XP_056685062.1">
    <property type="nucleotide sequence ID" value="XM_056829084.1"/>
</dbReference>
<dbReference type="Proteomes" id="UP000813463">
    <property type="component" value="Chromosome 5"/>
</dbReference>
<organism evidence="3 4">
    <name type="scientific">Spinacia oleracea</name>
    <name type="common">Spinach</name>
    <dbReference type="NCBI Taxonomy" id="3562"/>
    <lineage>
        <taxon>Eukaryota</taxon>
        <taxon>Viridiplantae</taxon>
        <taxon>Streptophyta</taxon>
        <taxon>Embryophyta</taxon>
        <taxon>Tracheophyta</taxon>
        <taxon>Spermatophyta</taxon>
        <taxon>Magnoliopsida</taxon>
        <taxon>eudicotyledons</taxon>
        <taxon>Gunneridae</taxon>
        <taxon>Pentapetalae</taxon>
        <taxon>Caryophyllales</taxon>
        <taxon>Chenopodiaceae</taxon>
        <taxon>Chenopodioideae</taxon>
        <taxon>Anserineae</taxon>
        <taxon>Spinacia</taxon>
    </lineage>
</organism>
<evidence type="ECO:0000259" key="2">
    <source>
        <dbReference type="PROSITE" id="PS52045"/>
    </source>
</evidence>
<evidence type="ECO:0000256" key="1">
    <source>
        <dbReference type="SAM" id="SignalP"/>
    </source>
</evidence>
<dbReference type="InterPro" id="IPR004314">
    <property type="entry name" value="Neprosin"/>
</dbReference>
<dbReference type="PANTHER" id="PTHR31589">
    <property type="entry name" value="PROTEIN, PUTATIVE (DUF239)-RELATED-RELATED"/>
    <property type="match status" value="1"/>
</dbReference>
<dbReference type="PROSITE" id="PS52045">
    <property type="entry name" value="NEPROSIN_PEP_CD"/>
    <property type="match status" value="1"/>
</dbReference>
<dbReference type="InterPro" id="IPR053168">
    <property type="entry name" value="Glutamic_endopeptidase"/>
</dbReference>
<feature type="signal peptide" evidence="1">
    <location>
        <begin position="1"/>
        <end position="19"/>
    </location>
</feature>
<keyword evidence="1" id="KW-0732">Signal</keyword>
<feature type="domain" description="Neprosin PEP catalytic" evidence="2">
    <location>
        <begin position="106"/>
        <end position="350"/>
    </location>
</feature>
<dbReference type="InterPro" id="IPR025521">
    <property type="entry name" value="Neprosin_propep"/>
</dbReference>
<sequence>MCNVIFVILISILLTGVHGRTIPAHQQIVTTIEDKNGQVYECVDFYKQPTFTHPLFKNMSEVKRPSEYAVQGGKYRDIAFNGNGCPSGTIPLLRVNKNYSSEELKSNGPNICTAVVRTRTDPNIKFFGGEGSPSTYKPVADGPGQWSSARIKLQNGPDSIEVGWMVNPTLFNDKEAHLYVRFTAGQNGCINTQCPGFVHVGSEVPLGLIPDHYSQRGGQSYAWKFFIDQQDDGNWWVSMDDDKYAIGYWPKTLFTGLANAATEVEWGGEVSFALEEKVLPEMGNGRFPLYDTKSSAFMQHVTVVDETLHNVNPTNTEKFKSCQALYGVIDAGYQGDYFGHLILFGGPLLP</sequence>